<evidence type="ECO:0008006" key="4">
    <source>
        <dbReference type="Google" id="ProtNLM"/>
    </source>
</evidence>
<sequence length="198" mass="21803">MTYDNPAFPVFVLTFGAFVLLILVTFSVPFVSSFYFLHSSISGGVKFGIWGWCLDDDTLCIAPIKLGFDWEPQIVHPLTYLLVFYPISAIFTFFAMLSLIPLLCSRAIRLHSFPAYSLLMVASSFTAVLAFICMIALSVIAMNRFRQTGYSASLGPAVWMSLVATVILIVMSFNSGCGTLLGGTFTGRPSRYSYASYP</sequence>
<dbReference type="EMBL" id="KV425588">
    <property type="protein sequence ID" value="KZT23072.1"/>
    <property type="molecule type" value="Genomic_DNA"/>
</dbReference>
<dbReference type="InParanoid" id="A0A165QYT3"/>
<evidence type="ECO:0000313" key="2">
    <source>
        <dbReference type="EMBL" id="KZT23072.1"/>
    </source>
</evidence>
<proteinExistence type="predicted"/>
<keyword evidence="1" id="KW-1133">Transmembrane helix</keyword>
<organism evidence="2 3">
    <name type="scientific">Neolentinus lepideus HHB14362 ss-1</name>
    <dbReference type="NCBI Taxonomy" id="1314782"/>
    <lineage>
        <taxon>Eukaryota</taxon>
        <taxon>Fungi</taxon>
        <taxon>Dikarya</taxon>
        <taxon>Basidiomycota</taxon>
        <taxon>Agaricomycotina</taxon>
        <taxon>Agaricomycetes</taxon>
        <taxon>Gloeophyllales</taxon>
        <taxon>Gloeophyllaceae</taxon>
        <taxon>Neolentinus</taxon>
    </lineage>
</organism>
<dbReference type="GO" id="GO:0005886">
    <property type="term" value="C:plasma membrane"/>
    <property type="evidence" value="ECO:0007669"/>
    <property type="project" value="InterPro"/>
</dbReference>
<dbReference type="InterPro" id="IPR051380">
    <property type="entry name" value="pH-response_reg_palI/RIM9"/>
</dbReference>
<dbReference type="GO" id="GO:0035838">
    <property type="term" value="C:growing cell tip"/>
    <property type="evidence" value="ECO:0007669"/>
    <property type="project" value="TreeGrafter"/>
</dbReference>
<name>A0A165QYT3_9AGAM</name>
<keyword evidence="3" id="KW-1185">Reference proteome</keyword>
<dbReference type="PANTHER" id="PTHR28013">
    <property type="entry name" value="PROTEIN DCV1-RELATED"/>
    <property type="match status" value="1"/>
</dbReference>
<evidence type="ECO:0000313" key="3">
    <source>
        <dbReference type="Proteomes" id="UP000076761"/>
    </source>
</evidence>
<dbReference type="GO" id="GO:0032153">
    <property type="term" value="C:cell division site"/>
    <property type="evidence" value="ECO:0007669"/>
    <property type="project" value="TreeGrafter"/>
</dbReference>
<feature type="transmembrane region" description="Helical" evidence="1">
    <location>
        <begin position="12"/>
        <end position="37"/>
    </location>
</feature>
<keyword evidence="1" id="KW-0472">Membrane</keyword>
<dbReference type="Proteomes" id="UP000076761">
    <property type="component" value="Unassembled WGS sequence"/>
</dbReference>
<dbReference type="AlphaFoldDB" id="A0A165QYT3"/>
<feature type="transmembrane region" description="Helical" evidence="1">
    <location>
        <begin position="78"/>
        <end position="103"/>
    </location>
</feature>
<dbReference type="OrthoDB" id="2589196at2759"/>
<dbReference type="PANTHER" id="PTHR28013:SF4">
    <property type="entry name" value="MARVEL DOMAIN-CONTAINING PROTEIN"/>
    <property type="match status" value="1"/>
</dbReference>
<dbReference type="InterPro" id="IPR009571">
    <property type="entry name" value="SUR7/Rim9-like_fungi"/>
</dbReference>
<evidence type="ECO:0000256" key="1">
    <source>
        <dbReference type="SAM" id="Phobius"/>
    </source>
</evidence>
<gene>
    <name evidence="2" type="ORF">NEOLEDRAFT_1136930</name>
</gene>
<dbReference type="Pfam" id="PF06687">
    <property type="entry name" value="SUR7"/>
    <property type="match status" value="1"/>
</dbReference>
<accession>A0A165QYT3</accession>
<keyword evidence="1" id="KW-0812">Transmembrane</keyword>
<feature type="transmembrane region" description="Helical" evidence="1">
    <location>
        <begin position="115"/>
        <end position="137"/>
    </location>
</feature>
<protein>
    <recommendedName>
        <fullName evidence="4">Pali-domain-containing protein</fullName>
    </recommendedName>
</protein>
<feature type="transmembrane region" description="Helical" evidence="1">
    <location>
        <begin position="157"/>
        <end position="181"/>
    </location>
</feature>
<reference evidence="2 3" key="1">
    <citation type="journal article" date="2016" name="Mol. Biol. Evol.">
        <title>Comparative Genomics of Early-Diverging Mushroom-Forming Fungi Provides Insights into the Origins of Lignocellulose Decay Capabilities.</title>
        <authorList>
            <person name="Nagy L.G."/>
            <person name="Riley R."/>
            <person name="Tritt A."/>
            <person name="Adam C."/>
            <person name="Daum C."/>
            <person name="Floudas D."/>
            <person name="Sun H."/>
            <person name="Yadav J.S."/>
            <person name="Pangilinan J."/>
            <person name="Larsson K.H."/>
            <person name="Matsuura K."/>
            <person name="Barry K."/>
            <person name="Labutti K."/>
            <person name="Kuo R."/>
            <person name="Ohm R.A."/>
            <person name="Bhattacharya S.S."/>
            <person name="Shirouzu T."/>
            <person name="Yoshinaga Y."/>
            <person name="Martin F.M."/>
            <person name="Grigoriev I.V."/>
            <person name="Hibbett D.S."/>
        </authorList>
    </citation>
    <scope>NUCLEOTIDE SEQUENCE [LARGE SCALE GENOMIC DNA]</scope>
    <source>
        <strain evidence="2 3">HHB14362 ss-1</strain>
    </source>
</reference>